<sequence>MQICHDFKGPFRTVARQYAECFVDCEIKTIFLRGEKSSDIAGSIPGEVDFLMLGSGALRGLKLGVAANVAAIIG</sequence>
<feature type="non-terminal residue" evidence="1">
    <location>
        <position position="74"/>
    </location>
</feature>
<name>A0A382HQD4_9ZZZZ</name>
<gene>
    <name evidence="1" type="ORF">METZ01_LOCUS242382</name>
</gene>
<protein>
    <recommendedName>
        <fullName evidence="2">UspA domain-containing protein</fullName>
    </recommendedName>
</protein>
<dbReference type="AlphaFoldDB" id="A0A382HQD4"/>
<accession>A0A382HQD4</accession>
<evidence type="ECO:0000313" key="1">
    <source>
        <dbReference type="EMBL" id="SVB89528.1"/>
    </source>
</evidence>
<proteinExistence type="predicted"/>
<organism evidence="1">
    <name type="scientific">marine metagenome</name>
    <dbReference type="NCBI Taxonomy" id="408172"/>
    <lineage>
        <taxon>unclassified sequences</taxon>
        <taxon>metagenomes</taxon>
        <taxon>ecological metagenomes</taxon>
    </lineage>
</organism>
<reference evidence="1" key="1">
    <citation type="submission" date="2018-05" db="EMBL/GenBank/DDBJ databases">
        <authorList>
            <person name="Lanie J.A."/>
            <person name="Ng W.-L."/>
            <person name="Kazmierczak K.M."/>
            <person name="Andrzejewski T.M."/>
            <person name="Davidsen T.M."/>
            <person name="Wayne K.J."/>
            <person name="Tettelin H."/>
            <person name="Glass J.I."/>
            <person name="Rusch D."/>
            <person name="Podicherti R."/>
            <person name="Tsui H.-C.T."/>
            <person name="Winkler M.E."/>
        </authorList>
    </citation>
    <scope>NUCLEOTIDE SEQUENCE</scope>
</reference>
<dbReference type="EMBL" id="UINC01062679">
    <property type="protein sequence ID" value="SVB89528.1"/>
    <property type="molecule type" value="Genomic_DNA"/>
</dbReference>
<evidence type="ECO:0008006" key="2">
    <source>
        <dbReference type="Google" id="ProtNLM"/>
    </source>
</evidence>